<dbReference type="PANTHER" id="PTHR35526:SF3">
    <property type="entry name" value="ANTI-SIGMA-F FACTOR RSBW"/>
    <property type="match status" value="1"/>
</dbReference>
<accession>A0ABV6XTS2</accession>
<dbReference type="InterPro" id="IPR036890">
    <property type="entry name" value="HATPase_C_sf"/>
</dbReference>
<organism evidence="4 5">
    <name type="scientific">Streptacidiphilus jeojiensis</name>
    <dbReference type="NCBI Taxonomy" id="3229225"/>
    <lineage>
        <taxon>Bacteria</taxon>
        <taxon>Bacillati</taxon>
        <taxon>Actinomycetota</taxon>
        <taxon>Actinomycetes</taxon>
        <taxon>Kitasatosporales</taxon>
        <taxon>Streptomycetaceae</taxon>
        <taxon>Streptacidiphilus</taxon>
    </lineage>
</organism>
<dbReference type="Pfam" id="PF13581">
    <property type="entry name" value="HATPase_c_2"/>
    <property type="match status" value="1"/>
</dbReference>
<evidence type="ECO:0000259" key="3">
    <source>
        <dbReference type="Pfam" id="PF13581"/>
    </source>
</evidence>
<dbReference type="InterPro" id="IPR050267">
    <property type="entry name" value="Anti-sigma-factor_SerPK"/>
</dbReference>
<feature type="domain" description="Histidine kinase/HSP90-like ATPase" evidence="3">
    <location>
        <begin position="13"/>
        <end position="122"/>
    </location>
</feature>
<protein>
    <submittedName>
        <fullName evidence="4">ATP-binding protein</fullName>
    </submittedName>
</protein>
<dbReference type="Gene3D" id="3.30.565.10">
    <property type="entry name" value="Histidine kinase-like ATPase, C-terminal domain"/>
    <property type="match status" value="1"/>
</dbReference>
<dbReference type="InterPro" id="IPR003594">
    <property type="entry name" value="HATPase_dom"/>
</dbReference>
<dbReference type="CDD" id="cd16936">
    <property type="entry name" value="HATPase_RsbW-like"/>
    <property type="match status" value="1"/>
</dbReference>
<keyword evidence="1" id="KW-0418">Kinase</keyword>
<comment type="caution">
    <text evidence="4">The sequence shown here is derived from an EMBL/GenBank/DDBJ whole genome shotgun (WGS) entry which is preliminary data.</text>
</comment>
<dbReference type="SUPFAM" id="SSF55874">
    <property type="entry name" value="ATPase domain of HSP90 chaperone/DNA topoisomerase II/histidine kinase"/>
    <property type="match status" value="1"/>
</dbReference>
<sequence>MTNRRAWAAIASFPPHLQNVRHARRITRTALAAWDAHDLVDSAETVVSELVTNALQYGRGPVDLTLALTGRHLRIAVTDEGTSLPVPRDAAEDAQSGRGLAIVGMLVESWEVVVRLTGKTVTCVLAVQPTDPDAEPGTGEAVPEFAPEPAVVGGTRRRRVRPSGEHGA</sequence>
<dbReference type="EMBL" id="JBEUKS010000008">
    <property type="protein sequence ID" value="MFC1441337.1"/>
    <property type="molecule type" value="Genomic_DNA"/>
</dbReference>
<keyword evidence="4" id="KW-0547">Nucleotide-binding</keyword>
<keyword evidence="1" id="KW-0723">Serine/threonine-protein kinase</keyword>
<proteinExistence type="predicted"/>
<dbReference type="RefSeq" id="WP_380566537.1">
    <property type="nucleotide sequence ID" value="NZ_JBEUKS010000008.1"/>
</dbReference>
<dbReference type="PANTHER" id="PTHR35526">
    <property type="entry name" value="ANTI-SIGMA-F FACTOR RSBW-RELATED"/>
    <property type="match status" value="1"/>
</dbReference>
<evidence type="ECO:0000313" key="5">
    <source>
        <dbReference type="Proteomes" id="UP001592581"/>
    </source>
</evidence>
<reference evidence="4 5" key="1">
    <citation type="submission" date="2024-06" db="EMBL/GenBank/DDBJ databases">
        <authorList>
            <person name="Lee S.D."/>
        </authorList>
    </citation>
    <scope>NUCLEOTIDE SEQUENCE [LARGE SCALE GENOMIC DNA]</scope>
    <source>
        <strain evidence="4 5">N1-10</strain>
    </source>
</reference>
<evidence type="ECO:0000313" key="4">
    <source>
        <dbReference type="EMBL" id="MFC1441337.1"/>
    </source>
</evidence>
<feature type="region of interest" description="Disordered" evidence="2">
    <location>
        <begin position="130"/>
        <end position="168"/>
    </location>
</feature>
<evidence type="ECO:0000256" key="2">
    <source>
        <dbReference type="SAM" id="MobiDB-lite"/>
    </source>
</evidence>
<gene>
    <name evidence="4" type="ORF">ABUW04_24055</name>
</gene>
<dbReference type="Proteomes" id="UP001592581">
    <property type="component" value="Unassembled WGS sequence"/>
</dbReference>
<evidence type="ECO:0000256" key="1">
    <source>
        <dbReference type="ARBA" id="ARBA00022527"/>
    </source>
</evidence>
<keyword evidence="4" id="KW-0067">ATP-binding</keyword>
<keyword evidence="5" id="KW-1185">Reference proteome</keyword>
<name>A0ABV6XTS2_9ACTN</name>
<dbReference type="GO" id="GO:0005524">
    <property type="term" value="F:ATP binding"/>
    <property type="evidence" value="ECO:0007669"/>
    <property type="project" value="UniProtKB-KW"/>
</dbReference>
<keyword evidence="1" id="KW-0808">Transferase</keyword>